<dbReference type="AlphaFoldDB" id="A0AAV0HRQ6"/>
<dbReference type="EMBL" id="CAMGYJ010000002">
    <property type="protein sequence ID" value="CAI0387618.1"/>
    <property type="molecule type" value="Genomic_DNA"/>
</dbReference>
<dbReference type="Proteomes" id="UP001154282">
    <property type="component" value="Unassembled WGS sequence"/>
</dbReference>
<feature type="region of interest" description="Disordered" evidence="1">
    <location>
        <begin position="33"/>
        <end position="55"/>
    </location>
</feature>
<sequence>LPRRSSSQIPCCAAWRADPHRCPSRRHCLRRRRHRRGAVGGGPTEGEGQQRLGHGDWRVWKRGQIVMASQLGLEPLRTGRRTSEGAH</sequence>
<evidence type="ECO:0000256" key="1">
    <source>
        <dbReference type="SAM" id="MobiDB-lite"/>
    </source>
</evidence>
<keyword evidence="3" id="KW-1185">Reference proteome</keyword>
<organism evidence="2 3">
    <name type="scientific">Linum tenue</name>
    <dbReference type="NCBI Taxonomy" id="586396"/>
    <lineage>
        <taxon>Eukaryota</taxon>
        <taxon>Viridiplantae</taxon>
        <taxon>Streptophyta</taxon>
        <taxon>Embryophyta</taxon>
        <taxon>Tracheophyta</taxon>
        <taxon>Spermatophyta</taxon>
        <taxon>Magnoliopsida</taxon>
        <taxon>eudicotyledons</taxon>
        <taxon>Gunneridae</taxon>
        <taxon>Pentapetalae</taxon>
        <taxon>rosids</taxon>
        <taxon>fabids</taxon>
        <taxon>Malpighiales</taxon>
        <taxon>Linaceae</taxon>
        <taxon>Linum</taxon>
    </lineage>
</organism>
<evidence type="ECO:0000313" key="2">
    <source>
        <dbReference type="EMBL" id="CAI0387618.1"/>
    </source>
</evidence>
<gene>
    <name evidence="2" type="ORF">LITE_LOCUS5535</name>
</gene>
<protein>
    <submittedName>
        <fullName evidence="2">Uncharacterized protein</fullName>
    </submittedName>
</protein>
<evidence type="ECO:0000313" key="3">
    <source>
        <dbReference type="Proteomes" id="UP001154282"/>
    </source>
</evidence>
<accession>A0AAV0HRQ6</accession>
<proteinExistence type="predicted"/>
<name>A0AAV0HRQ6_9ROSI</name>
<reference evidence="2" key="1">
    <citation type="submission" date="2022-08" db="EMBL/GenBank/DDBJ databases">
        <authorList>
            <person name="Gutierrez-Valencia J."/>
        </authorList>
    </citation>
    <scope>NUCLEOTIDE SEQUENCE</scope>
</reference>
<comment type="caution">
    <text evidence="2">The sequence shown here is derived from an EMBL/GenBank/DDBJ whole genome shotgun (WGS) entry which is preliminary data.</text>
</comment>
<feature type="non-terminal residue" evidence="2">
    <location>
        <position position="1"/>
    </location>
</feature>